<evidence type="ECO:0000313" key="10">
    <source>
        <dbReference type="EMBL" id="KOS37129.1"/>
    </source>
</evidence>
<proteinExistence type="predicted"/>
<dbReference type="Proteomes" id="UP000037696">
    <property type="component" value="Unassembled WGS sequence"/>
</dbReference>
<keyword evidence="2 5" id="KW-0808">Transferase</keyword>
<evidence type="ECO:0000256" key="4">
    <source>
        <dbReference type="ARBA" id="ARBA00033987"/>
    </source>
</evidence>
<comment type="caution">
    <text evidence="10">The sequence shown here is derived from an EMBL/GenBank/DDBJ whole genome shotgun (WGS) entry which is preliminary data.</text>
</comment>
<reference evidence="10 11" key="1">
    <citation type="submission" date="2015-08" db="EMBL/GenBank/DDBJ databases">
        <title>Genome sequencing of Penicillium nordicum.</title>
        <authorList>
            <person name="Nguyen H.D."/>
            <person name="Seifert K.A."/>
        </authorList>
    </citation>
    <scope>NUCLEOTIDE SEQUENCE [LARGE SCALE GENOMIC DNA]</scope>
    <source>
        <strain evidence="10 11">DAOMC 185683</strain>
    </source>
</reference>
<evidence type="ECO:0000256" key="6">
    <source>
        <dbReference type="SAM" id="MobiDB-lite"/>
    </source>
</evidence>
<dbReference type="GO" id="GO:0006302">
    <property type="term" value="P:double-strand break repair"/>
    <property type="evidence" value="ECO:0007669"/>
    <property type="project" value="TreeGrafter"/>
</dbReference>
<feature type="domain" description="PARP catalytic" evidence="8">
    <location>
        <begin position="351"/>
        <end position="566"/>
    </location>
</feature>
<evidence type="ECO:0000259" key="7">
    <source>
        <dbReference type="PROSITE" id="PS50172"/>
    </source>
</evidence>
<organism evidence="10 11">
    <name type="scientific">Penicillium nordicum</name>
    <dbReference type="NCBI Taxonomy" id="229535"/>
    <lineage>
        <taxon>Eukaryota</taxon>
        <taxon>Fungi</taxon>
        <taxon>Dikarya</taxon>
        <taxon>Ascomycota</taxon>
        <taxon>Pezizomycotina</taxon>
        <taxon>Eurotiomycetes</taxon>
        <taxon>Eurotiomycetidae</taxon>
        <taxon>Eurotiales</taxon>
        <taxon>Aspergillaceae</taxon>
        <taxon>Penicillium</taxon>
    </lineage>
</organism>
<dbReference type="Gene3D" id="3.90.228.10">
    <property type="match status" value="1"/>
</dbReference>
<dbReference type="EMBL" id="LHQQ01000351">
    <property type="protein sequence ID" value="KOS37129.1"/>
    <property type="molecule type" value="Genomic_DNA"/>
</dbReference>
<dbReference type="GO" id="GO:0070212">
    <property type="term" value="P:protein poly-ADP-ribosylation"/>
    <property type="evidence" value="ECO:0007669"/>
    <property type="project" value="TreeGrafter"/>
</dbReference>
<evidence type="ECO:0000256" key="2">
    <source>
        <dbReference type="ARBA" id="ARBA00022679"/>
    </source>
</evidence>
<feature type="domain" description="BRCT" evidence="7">
    <location>
        <begin position="1"/>
        <end position="46"/>
    </location>
</feature>
<protein>
    <recommendedName>
        <fullName evidence="5">Poly [ADP-ribose] polymerase</fullName>
        <shortName evidence="5">PARP</shortName>
        <ecNumber evidence="5">2.4.2.-</ecNumber>
    </recommendedName>
</protein>
<dbReference type="PANTHER" id="PTHR10459:SF60">
    <property type="entry name" value="POLY [ADP-RIBOSE] POLYMERASE 2"/>
    <property type="match status" value="1"/>
</dbReference>
<dbReference type="PROSITE" id="PS50172">
    <property type="entry name" value="BRCT"/>
    <property type="match status" value="1"/>
</dbReference>
<evidence type="ECO:0000313" key="11">
    <source>
        <dbReference type="Proteomes" id="UP000037696"/>
    </source>
</evidence>
<dbReference type="GO" id="GO:0005730">
    <property type="term" value="C:nucleolus"/>
    <property type="evidence" value="ECO:0007669"/>
    <property type="project" value="TreeGrafter"/>
</dbReference>
<dbReference type="InterPro" id="IPR036930">
    <property type="entry name" value="WGR_dom_sf"/>
</dbReference>
<dbReference type="PANTHER" id="PTHR10459">
    <property type="entry name" value="DNA LIGASE"/>
    <property type="match status" value="1"/>
</dbReference>
<dbReference type="PROSITE" id="PS51059">
    <property type="entry name" value="PARP_CATALYTIC"/>
    <property type="match status" value="1"/>
</dbReference>
<feature type="region of interest" description="Disordered" evidence="6">
    <location>
        <begin position="59"/>
        <end position="90"/>
    </location>
</feature>
<dbReference type="SUPFAM" id="SSF56399">
    <property type="entry name" value="ADP-ribosylation"/>
    <property type="match status" value="1"/>
</dbReference>
<comment type="catalytic activity">
    <reaction evidence="4">
        <text>NAD(+) + (ADP-D-ribosyl)n-acceptor = nicotinamide + (ADP-D-ribosyl)n+1-acceptor + H(+).</text>
        <dbReference type="EC" id="2.4.2.30"/>
    </reaction>
</comment>
<dbReference type="InterPro" id="IPR008893">
    <property type="entry name" value="WGR_domain"/>
</dbReference>
<feature type="domain" description="WGR" evidence="9">
    <location>
        <begin position="112"/>
        <end position="209"/>
    </location>
</feature>
<dbReference type="OrthoDB" id="2017365at2759"/>
<dbReference type="InterPro" id="IPR050800">
    <property type="entry name" value="ARTD/PARP"/>
</dbReference>
<dbReference type="PROSITE" id="PS51977">
    <property type="entry name" value="WGR"/>
    <property type="match status" value="1"/>
</dbReference>
<dbReference type="AlphaFoldDB" id="A0A0N0RXG4"/>
<sequence length="566" mass="63741">MNISECTHIVTTEASAKKNLKKINRARELESCEIVNIDWLIKKIKKHIPEDEQIKIFKREKDEDVKPKGGKRQRDPSDNEGNTSKKTKDEERINRKRLIDLVDDKYPTSDGTVSVYQDDAGLIWDATLVKIDVKKQVEVLRIQVVRHHKSQMFHTWDSQYPFGSPKKSDIKAILGTLNSAKSTFAEEFKSFSGLAWEDRHAPPPSKGKGWFFLEMHHREAPIITSKISPLPVGVENVLKLIFTSGSLKQYVTCLNSLGRGVFLGAKMEKKKLLLGTAVLGKLMELTNPQLALGDHSKAKKRLCEIYKSLILTNGTLSDINDIVRQELESLDLLLKLHDASEILGKKSQSSSLAMGQISQVLGLARMTPVEVISTEFKMLREFIEKSSSPVHPYQFKEIMGIFRLERPGEAERFTQWEKKNLANVGDRRLLWHGSVSSNFAGILSQGLRGDGIVSANGKQFVRGVFFADISTKSAGYCQEKGEALMLLCEVELGKLSAFSDHFIGRTVHQKWRDAGYIHPSFKGTKVPDVHAGTKASASYPGLYHSEYVARIPAQIRQRYLFHVNIV</sequence>
<accession>A0A0N0RXG4</accession>
<dbReference type="EC" id="2.4.2.-" evidence="5"/>
<dbReference type="InterPro" id="IPR012317">
    <property type="entry name" value="Poly(ADP-ribose)pol_cat_dom"/>
</dbReference>
<dbReference type="Pfam" id="PF00644">
    <property type="entry name" value="PARP"/>
    <property type="match status" value="1"/>
</dbReference>
<evidence type="ECO:0000259" key="9">
    <source>
        <dbReference type="PROSITE" id="PS51977"/>
    </source>
</evidence>
<evidence type="ECO:0000256" key="1">
    <source>
        <dbReference type="ARBA" id="ARBA00022676"/>
    </source>
</evidence>
<dbReference type="SUPFAM" id="SSF142921">
    <property type="entry name" value="WGR domain-like"/>
    <property type="match status" value="1"/>
</dbReference>
<dbReference type="InterPro" id="IPR001357">
    <property type="entry name" value="BRCT_dom"/>
</dbReference>
<keyword evidence="11" id="KW-1185">Reference proteome</keyword>
<evidence type="ECO:0000256" key="5">
    <source>
        <dbReference type="RuleBase" id="RU362114"/>
    </source>
</evidence>
<keyword evidence="3 5" id="KW-0520">NAD</keyword>
<dbReference type="GO" id="GO:1990404">
    <property type="term" value="F:NAD+-protein mono-ADP-ribosyltransferase activity"/>
    <property type="evidence" value="ECO:0007669"/>
    <property type="project" value="TreeGrafter"/>
</dbReference>
<evidence type="ECO:0000256" key="3">
    <source>
        <dbReference type="ARBA" id="ARBA00023027"/>
    </source>
</evidence>
<gene>
    <name evidence="10" type="ORF">ACN38_g12098</name>
</gene>
<evidence type="ECO:0000259" key="8">
    <source>
        <dbReference type="PROSITE" id="PS51059"/>
    </source>
</evidence>
<name>A0A0N0RXG4_9EURO</name>
<feature type="compositionally biased region" description="Basic and acidic residues" evidence="6">
    <location>
        <begin position="59"/>
        <end position="77"/>
    </location>
</feature>
<dbReference type="STRING" id="229535.A0A0N0RXG4"/>
<dbReference type="GO" id="GO:0003950">
    <property type="term" value="F:NAD+ poly-ADP-ribosyltransferase activity"/>
    <property type="evidence" value="ECO:0007669"/>
    <property type="project" value="UniProtKB-UniRule"/>
</dbReference>
<keyword evidence="1 5" id="KW-0328">Glycosyltransferase</keyword>